<gene>
    <name evidence="1" type="ORF">Tco_0891445</name>
</gene>
<keyword evidence="2" id="KW-1185">Reference proteome</keyword>
<organism evidence="1 2">
    <name type="scientific">Tanacetum coccineum</name>
    <dbReference type="NCBI Taxonomy" id="301880"/>
    <lineage>
        <taxon>Eukaryota</taxon>
        <taxon>Viridiplantae</taxon>
        <taxon>Streptophyta</taxon>
        <taxon>Embryophyta</taxon>
        <taxon>Tracheophyta</taxon>
        <taxon>Spermatophyta</taxon>
        <taxon>Magnoliopsida</taxon>
        <taxon>eudicotyledons</taxon>
        <taxon>Gunneridae</taxon>
        <taxon>Pentapetalae</taxon>
        <taxon>asterids</taxon>
        <taxon>campanulids</taxon>
        <taxon>Asterales</taxon>
        <taxon>Asteraceae</taxon>
        <taxon>Asteroideae</taxon>
        <taxon>Anthemideae</taxon>
        <taxon>Anthemidinae</taxon>
        <taxon>Tanacetum</taxon>
    </lineage>
</organism>
<dbReference type="EMBL" id="BQNB010013894">
    <property type="protein sequence ID" value="GJT21508.1"/>
    <property type="molecule type" value="Genomic_DNA"/>
</dbReference>
<reference evidence="1" key="1">
    <citation type="journal article" date="2022" name="Int. J. Mol. Sci.">
        <title>Draft Genome of Tanacetum Coccineum: Genomic Comparison of Closely Related Tanacetum-Family Plants.</title>
        <authorList>
            <person name="Yamashiro T."/>
            <person name="Shiraishi A."/>
            <person name="Nakayama K."/>
            <person name="Satake H."/>
        </authorList>
    </citation>
    <scope>NUCLEOTIDE SEQUENCE</scope>
</reference>
<accession>A0ABQ5C664</accession>
<reference evidence="1" key="2">
    <citation type="submission" date="2022-01" db="EMBL/GenBank/DDBJ databases">
        <authorList>
            <person name="Yamashiro T."/>
            <person name="Shiraishi A."/>
            <person name="Satake H."/>
            <person name="Nakayama K."/>
        </authorList>
    </citation>
    <scope>NUCLEOTIDE SEQUENCE</scope>
</reference>
<proteinExistence type="predicted"/>
<protein>
    <submittedName>
        <fullName evidence="1">Uncharacterized protein</fullName>
    </submittedName>
</protein>
<dbReference type="Proteomes" id="UP001151760">
    <property type="component" value="Unassembled WGS sequence"/>
</dbReference>
<sequence length="139" mass="15772">MKAEGIEGPNRNSTSGLMMASYNSELAMVLLGREPEPEVEAVLAFMNLGALQSEVGHLDMLENEVGRLCDEYAWWKLTRRCWNTHVLAAAAIGTKGEMWSLNQPRNGTRSLELEVIDKKLMEQLRFDDSFKTEMYVMVE</sequence>
<evidence type="ECO:0000313" key="1">
    <source>
        <dbReference type="EMBL" id="GJT21508.1"/>
    </source>
</evidence>
<name>A0ABQ5C664_9ASTR</name>
<evidence type="ECO:0000313" key="2">
    <source>
        <dbReference type="Proteomes" id="UP001151760"/>
    </source>
</evidence>
<comment type="caution">
    <text evidence="1">The sequence shown here is derived from an EMBL/GenBank/DDBJ whole genome shotgun (WGS) entry which is preliminary data.</text>
</comment>